<name>A0A6L2KPK0_TANCI</name>
<gene>
    <name evidence="1" type="ORF">Tci_023421</name>
</gene>
<dbReference type="AlphaFoldDB" id="A0A6L2KPK0"/>
<dbReference type="PANTHER" id="PTHR33067">
    <property type="entry name" value="RNA-DIRECTED DNA POLYMERASE-RELATED"/>
    <property type="match status" value="1"/>
</dbReference>
<dbReference type="EMBL" id="BKCJ010002867">
    <property type="protein sequence ID" value="GEU51443.1"/>
    <property type="molecule type" value="Genomic_DNA"/>
</dbReference>
<protein>
    <recommendedName>
        <fullName evidence="2">Reverse transcriptase domain-containing protein</fullName>
    </recommendedName>
</protein>
<dbReference type="InterPro" id="IPR021109">
    <property type="entry name" value="Peptidase_aspartic_dom_sf"/>
</dbReference>
<organism evidence="1">
    <name type="scientific">Tanacetum cinerariifolium</name>
    <name type="common">Dalmatian daisy</name>
    <name type="synonym">Chrysanthemum cinerariifolium</name>
    <dbReference type="NCBI Taxonomy" id="118510"/>
    <lineage>
        <taxon>Eukaryota</taxon>
        <taxon>Viridiplantae</taxon>
        <taxon>Streptophyta</taxon>
        <taxon>Embryophyta</taxon>
        <taxon>Tracheophyta</taxon>
        <taxon>Spermatophyta</taxon>
        <taxon>Magnoliopsida</taxon>
        <taxon>eudicotyledons</taxon>
        <taxon>Gunneridae</taxon>
        <taxon>Pentapetalae</taxon>
        <taxon>asterids</taxon>
        <taxon>campanulids</taxon>
        <taxon>Asterales</taxon>
        <taxon>Asteraceae</taxon>
        <taxon>Asteroideae</taxon>
        <taxon>Anthemideae</taxon>
        <taxon>Anthemidinae</taxon>
        <taxon>Tanacetum</taxon>
    </lineage>
</organism>
<evidence type="ECO:0000313" key="1">
    <source>
        <dbReference type="EMBL" id="GEU51443.1"/>
    </source>
</evidence>
<comment type="caution">
    <text evidence="1">The sequence shown here is derived from an EMBL/GenBank/DDBJ whole genome shotgun (WGS) entry which is preliminary data.</text>
</comment>
<evidence type="ECO:0008006" key="2">
    <source>
        <dbReference type="Google" id="ProtNLM"/>
    </source>
</evidence>
<sequence length="142" mass="15937">MNQVTIPFPGHLMKYGYDKMDVMKELEKLQIDSMKSTTSLRRLIKEKSRIEEETKAKMNAHYSAILEDALPLKEKDPGSFTLPCNINNINFEKSLADLGASVSVMPYSTFPNLGLGKLAPTKLTVELADRTVKRPKGTLEMC</sequence>
<dbReference type="Gene3D" id="2.40.70.10">
    <property type="entry name" value="Acid Proteases"/>
    <property type="match status" value="1"/>
</dbReference>
<reference evidence="1" key="1">
    <citation type="journal article" date="2019" name="Sci. Rep.">
        <title>Draft genome of Tanacetum cinerariifolium, the natural source of mosquito coil.</title>
        <authorList>
            <person name="Yamashiro T."/>
            <person name="Shiraishi A."/>
            <person name="Satake H."/>
            <person name="Nakayama K."/>
        </authorList>
    </citation>
    <scope>NUCLEOTIDE SEQUENCE</scope>
</reference>
<dbReference type="PANTHER" id="PTHR33067:SF9">
    <property type="entry name" value="RNA-DIRECTED DNA POLYMERASE"/>
    <property type="match status" value="1"/>
</dbReference>
<accession>A0A6L2KPK0</accession>
<proteinExistence type="predicted"/>